<evidence type="ECO:0000259" key="3">
    <source>
        <dbReference type="Pfam" id="PF18401"/>
    </source>
</evidence>
<dbReference type="GO" id="GO:0036503">
    <property type="term" value="P:ERAD pathway"/>
    <property type="evidence" value="ECO:0007669"/>
    <property type="project" value="TreeGrafter"/>
</dbReference>
<keyword evidence="4" id="KW-1185">Reference proteome</keyword>
<organism evidence="4 5">
    <name type="scientific">Trichobilharzia regenti</name>
    <name type="common">Nasal bird schistosome</name>
    <dbReference type="NCBI Taxonomy" id="157069"/>
    <lineage>
        <taxon>Eukaryota</taxon>
        <taxon>Metazoa</taxon>
        <taxon>Spiralia</taxon>
        <taxon>Lophotrochozoa</taxon>
        <taxon>Platyhelminthes</taxon>
        <taxon>Trematoda</taxon>
        <taxon>Digenea</taxon>
        <taxon>Strigeidida</taxon>
        <taxon>Schistosomatoidea</taxon>
        <taxon>Schistosomatidae</taxon>
        <taxon>Trichobilharzia</taxon>
    </lineage>
</organism>
<protein>
    <submittedName>
        <fullName evidence="5">Uncharacterized protein</fullName>
    </submittedName>
</protein>
<dbReference type="PANTHER" id="PTHR11226:SF0">
    <property type="entry name" value="UDP-GLUCOSE:GLYCOPROTEIN GLUCOSYLTRANSFERASE"/>
    <property type="match status" value="1"/>
</dbReference>
<evidence type="ECO:0000256" key="1">
    <source>
        <dbReference type="SAM" id="SignalP"/>
    </source>
</evidence>
<proteinExistence type="predicted"/>
<evidence type="ECO:0000259" key="2">
    <source>
        <dbReference type="Pfam" id="PF18400"/>
    </source>
</evidence>
<dbReference type="GO" id="GO:0003980">
    <property type="term" value="F:UDP-glucose:glycoprotein glucosyltransferase activity"/>
    <property type="evidence" value="ECO:0007669"/>
    <property type="project" value="InterPro"/>
</dbReference>
<dbReference type="Pfam" id="PF18400">
    <property type="entry name" value="Thioredoxin_12"/>
    <property type="match status" value="1"/>
</dbReference>
<dbReference type="InterPro" id="IPR040693">
    <property type="entry name" value="UGGT_TRXL_1"/>
</dbReference>
<reference evidence="4" key="1">
    <citation type="submission" date="2022-06" db="EMBL/GenBank/DDBJ databases">
        <authorList>
            <person name="Berger JAMES D."/>
            <person name="Berger JAMES D."/>
        </authorList>
    </citation>
    <scope>NUCLEOTIDE SEQUENCE [LARGE SCALE GENOMIC DNA]</scope>
</reference>
<reference evidence="5" key="2">
    <citation type="submission" date="2023-11" db="UniProtKB">
        <authorList>
            <consortium name="WormBaseParasite"/>
        </authorList>
    </citation>
    <scope>IDENTIFICATION</scope>
</reference>
<dbReference type="Pfam" id="PF18401">
    <property type="entry name" value="Thioredoxin_13"/>
    <property type="match status" value="1"/>
</dbReference>
<dbReference type="InterPro" id="IPR040694">
    <property type="entry name" value="UGGT_TRXL_2"/>
</dbReference>
<evidence type="ECO:0000313" key="5">
    <source>
        <dbReference type="WBParaSite" id="TREG1_71840.1"/>
    </source>
</evidence>
<dbReference type="GO" id="GO:0018279">
    <property type="term" value="P:protein N-linked glycosylation via asparagine"/>
    <property type="evidence" value="ECO:0007669"/>
    <property type="project" value="TreeGrafter"/>
</dbReference>
<feature type="domain" description="UGGT thioredoxin-like" evidence="2">
    <location>
        <begin position="33"/>
        <end position="252"/>
    </location>
</feature>
<keyword evidence="1" id="KW-0732">Signal</keyword>
<feature type="signal peptide" evidence="1">
    <location>
        <begin position="1"/>
        <end position="18"/>
    </location>
</feature>
<name>A0AA85K9U6_TRIRE</name>
<dbReference type="WBParaSite" id="TREG1_71840.1">
    <property type="protein sequence ID" value="TREG1_71840.1"/>
    <property type="gene ID" value="TREG1_71840"/>
</dbReference>
<dbReference type="PANTHER" id="PTHR11226">
    <property type="entry name" value="UDP-GLUCOSE GLYCOPROTEIN:GLUCOSYLTRANSFERASE"/>
    <property type="match status" value="1"/>
</dbReference>
<dbReference type="Proteomes" id="UP000050795">
    <property type="component" value="Unassembled WGS sequence"/>
</dbReference>
<accession>A0AA85K9U6</accession>
<evidence type="ECO:0000313" key="4">
    <source>
        <dbReference type="Proteomes" id="UP000050795"/>
    </source>
</evidence>
<feature type="domain" description="UGGT thioredoxin-like" evidence="3">
    <location>
        <begin position="328"/>
        <end position="394"/>
    </location>
</feature>
<dbReference type="InterPro" id="IPR009448">
    <property type="entry name" value="UDP-g_GGtrans"/>
</dbReference>
<dbReference type="GO" id="GO:0051082">
    <property type="term" value="F:unfolded protein binding"/>
    <property type="evidence" value="ECO:0007669"/>
    <property type="project" value="TreeGrafter"/>
</dbReference>
<dbReference type="GO" id="GO:0005783">
    <property type="term" value="C:endoplasmic reticulum"/>
    <property type="evidence" value="ECO:0007669"/>
    <property type="project" value="TreeGrafter"/>
</dbReference>
<feature type="chain" id="PRO_5041697683" evidence="1">
    <location>
        <begin position="19"/>
        <end position="401"/>
    </location>
</feature>
<dbReference type="AlphaFoldDB" id="A0AA85K9U6"/>
<sequence length="401" mass="45302">MKFILLLYCLTFVNLCSSDNRVSVTLVPKWKTTPILSEASEYVARESTSAFWRFLDLISEDSEFMQKHLTPGTGYLSVTNNRLLEKRVKDFALQSIGGSHLENSSIEMHRRLYTLSVSSRMFSPTVEMFHQLTLTSASHLLNCSWEEVSGELVKRSSGTTWAHVGAVAVFSIDELKEAIKNARNADSQPALFPLDKIYSPTGSSSSNLPTVILFGDLSHWEFYSWHKALKSLSDDGLCIYAFRHYFQNRDSNRTGLNGYGVELALKSTEYKAMDDTKTEGPDNLTVKENNKIADIPVVAGFNFTQLQNIYPELKHQLNEFHSHLLSTDNELRPLKAWQCRDLSLQASQVVMNAYTSGEKLEGFIGSYINSGLWNLRDISQNLPARASRLVNVMLVEIFVKN</sequence>